<keyword evidence="10" id="KW-1185">Reference proteome</keyword>
<keyword evidence="5 7" id="KW-0472">Membrane</keyword>
<protein>
    <recommendedName>
        <fullName evidence="8">Major facilitator superfamily (MFS) profile domain-containing protein</fullName>
    </recommendedName>
</protein>
<proteinExistence type="predicted"/>
<dbReference type="Gene3D" id="1.20.1250.20">
    <property type="entry name" value="MFS general substrate transporter like domains"/>
    <property type="match status" value="1"/>
</dbReference>
<sequence>MNKLKSSARQQKEEARFTSTPATITTPKPNTPADAKFRSQTLKIVVIALLIDILAFTIILPLFPRLIAHYETVDGQNPESFYYSAAMAVKAFRERIGGSGSRLDIILFGGFLGSLFSFLQFLSSPIIGNLSDRFGRRNVLLISMIGNAVSMLLWIFSGSFTVFVWSRIIGGLTEGNVQMSIAIISDITSPKDRSKALAWVGISFALGFTIGPPLGAYLASFDIHQIYPYLPVNRYSSPALFAFGLIAFETVYLYAYLPETSSLSMAGDFTNASSQEPSTKVNATSKSSKTTTSTSHSRSTSSKDSKNRLSVLSLIHFAFLFSFSGMEFTLTFLTHDRFDFTPVQQGKLLAFMGVLSALIQGGYVRRVSHKYVSEQTLILQGIISCAIGLLVVGVWATNITRLYIGVAFLAFTSGTVVNSLTSLASLVNQDSDEHSGHSTETKSNRGHTLGVFRSHGQLGRSIGPILACSGYWIAGSSNMYMAATGVMALLGLVVYFMIPRPALKPMKQD</sequence>
<dbReference type="HOGENOM" id="CLU_001265_10_2_1"/>
<dbReference type="PROSITE" id="PS00216">
    <property type="entry name" value="SUGAR_TRANSPORT_1"/>
    <property type="match status" value="1"/>
</dbReference>
<dbReference type="Proteomes" id="UP000007241">
    <property type="component" value="Unassembled WGS sequence"/>
</dbReference>
<feature type="transmembrane region" description="Helical" evidence="7">
    <location>
        <begin position="402"/>
        <end position="427"/>
    </location>
</feature>
<keyword evidence="4 7" id="KW-1133">Transmembrane helix</keyword>
<feature type="region of interest" description="Disordered" evidence="6">
    <location>
        <begin position="273"/>
        <end position="304"/>
    </location>
</feature>
<name>F4NV16_BATDJ</name>
<feature type="transmembrane region" description="Helical" evidence="7">
    <location>
        <begin position="162"/>
        <end position="184"/>
    </location>
</feature>
<reference evidence="9 10" key="1">
    <citation type="submission" date="2009-12" db="EMBL/GenBank/DDBJ databases">
        <title>The draft genome of Batrachochytrium dendrobatidis.</title>
        <authorList>
            <consortium name="US DOE Joint Genome Institute (JGI-PGF)"/>
            <person name="Kuo A."/>
            <person name="Salamov A."/>
            <person name="Schmutz J."/>
            <person name="Lucas S."/>
            <person name="Pitluck S."/>
            <person name="Rosenblum E."/>
            <person name="Stajich J."/>
            <person name="Eisen M."/>
            <person name="Grigoriev I.V."/>
        </authorList>
    </citation>
    <scope>NUCLEOTIDE SEQUENCE [LARGE SCALE GENOMIC DNA]</scope>
    <source>
        <strain evidence="10">JAM81 / FGSC 10211</strain>
    </source>
</reference>
<comment type="subcellular location">
    <subcellularLocation>
        <location evidence="1">Membrane</location>
        <topology evidence="1">Multi-pass membrane protein</topology>
    </subcellularLocation>
</comment>
<dbReference type="InterPro" id="IPR005829">
    <property type="entry name" value="Sugar_transporter_CS"/>
</dbReference>
<dbReference type="InterPro" id="IPR011701">
    <property type="entry name" value="MFS"/>
</dbReference>
<accession>F4NV16</accession>
<keyword evidence="3 7" id="KW-0812">Transmembrane</keyword>
<evidence type="ECO:0000313" key="10">
    <source>
        <dbReference type="Proteomes" id="UP000007241"/>
    </source>
</evidence>
<dbReference type="InterPro" id="IPR020846">
    <property type="entry name" value="MFS_dom"/>
</dbReference>
<keyword evidence="2" id="KW-0813">Transport</keyword>
<evidence type="ECO:0000256" key="3">
    <source>
        <dbReference type="ARBA" id="ARBA00022692"/>
    </source>
</evidence>
<evidence type="ECO:0000313" key="9">
    <source>
        <dbReference type="EMBL" id="EGF84456.1"/>
    </source>
</evidence>
<feature type="region of interest" description="Disordered" evidence="6">
    <location>
        <begin position="1"/>
        <end position="31"/>
    </location>
</feature>
<feature type="transmembrane region" description="Helical" evidence="7">
    <location>
        <begin position="139"/>
        <end position="156"/>
    </location>
</feature>
<evidence type="ECO:0000256" key="4">
    <source>
        <dbReference type="ARBA" id="ARBA00022989"/>
    </source>
</evidence>
<dbReference type="InParanoid" id="F4NV16"/>
<gene>
    <name evidence="9" type="ORF">BATDEDRAFT_85233</name>
</gene>
<feature type="domain" description="Major facilitator superfamily (MFS) profile" evidence="8">
    <location>
        <begin position="41"/>
        <end position="502"/>
    </location>
</feature>
<dbReference type="GeneID" id="18241990"/>
<evidence type="ECO:0000256" key="2">
    <source>
        <dbReference type="ARBA" id="ARBA00022448"/>
    </source>
</evidence>
<feature type="transmembrane region" description="Helical" evidence="7">
    <location>
        <begin position="377"/>
        <end position="396"/>
    </location>
</feature>
<feature type="compositionally biased region" description="Polar residues" evidence="6">
    <location>
        <begin position="17"/>
        <end position="28"/>
    </location>
</feature>
<dbReference type="PROSITE" id="PS50850">
    <property type="entry name" value="MFS"/>
    <property type="match status" value="1"/>
</dbReference>
<dbReference type="OrthoDB" id="196650at2759"/>
<dbReference type="Pfam" id="PF07690">
    <property type="entry name" value="MFS_1"/>
    <property type="match status" value="1"/>
</dbReference>
<dbReference type="GO" id="GO:0031526">
    <property type="term" value="C:brush border membrane"/>
    <property type="evidence" value="ECO:0000318"/>
    <property type="project" value="GO_Central"/>
</dbReference>
<dbReference type="GO" id="GO:0022857">
    <property type="term" value="F:transmembrane transporter activity"/>
    <property type="evidence" value="ECO:0007669"/>
    <property type="project" value="InterPro"/>
</dbReference>
<evidence type="ECO:0000256" key="6">
    <source>
        <dbReference type="SAM" id="MobiDB-lite"/>
    </source>
</evidence>
<feature type="transmembrane region" description="Helical" evidence="7">
    <location>
        <begin position="105"/>
        <end position="127"/>
    </location>
</feature>
<feature type="transmembrane region" description="Helical" evidence="7">
    <location>
        <begin position="44"/>
        <end position="63"/>
    </location>
</feature>
<dbReference type="FunFam" id="1.20.1250.20:FF:000223">
    <property type="entry name" value="Major facilitator superfamily domain-containing protein"/>
    <property type="match status" value="1"/>
</dbReference>
<dbReference type="PANTHER" id="PTHR23504:SF31">
    <property type="entry name" value="MAJOR FACILITATOR SUPERFAMILY DOMAIN-CONTAINING PROTEIN 10"/>
    <property type="match status" value="1"/>
</dbReference>
<dbReference type="RefSeq" id="XP_006676448.1">
    <property type="nucleotide sequence ID" value="XM_006676385.1"/>
</dbReference>
<evidence type="ECO:0000256" key="5">
    <source>
        <dbReference type="ARBA" id="ARBA00023136"/>
    </source>
</evidence>
<feature type="compositionally biased region" description="Low complexity" evidence="6">
    <location>
        <begin position="278"/>
        <end position="300"/>
    </location>
</feature>
<dbReference type="OMA" id="EWYVNIS"/>
<evidence type="ECO:0000259" key="8">
    <source>
        <dbReference type="PROSITE" id="PS50850"/>
    </source>
</evidence>
<organism evidence="9 10">
    <name type="scientific">Batrachochytrium dendrobatidis (strain JAM81 / FGSC 10211)</name>
    <name type="common">Frog chytrid fungus</name>
    <dbReference type="NCBI Taxonomy" id="684364"/>
    <lineage>
        <taxon>Eukaryota</taxon>
        <taxon>Fungi</taxon>
        <taxon>Fungi incertae sedis</taxon>
        <taxon>Chytridiomycota</taxon>
        <taxon>Chytridiomycota incertae sedis</taxon>
        <taxon>Chytridiomycetes</taxon>
        <taxon>Rhizophydiales</taxon>
        <taxon>Rhizophydiales incertae sedis</taxon>
        <taxon>Batrachochytrium</taxon>
    </lineage>
</organism>
<dbReference type="EMBL" id="GL882879">
    <property type="protein sequence ID" value="EGF84456.1"/>
    <property type="molecule type" value="Genomic_DNA"/>
</dbReference>
<dbReference type="SUPFAM" id="SSF103473">
    <property type="entry name" value="MFS general substrate transporter"/>
    <property type="match status" value="1"/>
</dbReference>
<evidence type="ECO:0000256" key="1">
    <source>
        <dbReference type="ARBA" id="ARBA00004141"/>
    </source>
</evidence>
<dbReference type="AlphaFoldDB" id="F4NV16"/>
<feature type="transmembrane region" description="Helical" evidence="7">
    <location>
        <begin position="480"/>
        <end position="498"/>
    </location>
</feature>
<feature type="transmembrane region" description="Helical" evidence="7">
    <location>
        <begin position="309"/>
        <end position="328"/>
    </location>
</feature>
<evidence type="ECO:0000256" key="7">
    <source>
        <dbReference type="SAM" id="Phobius"/>
    </source>
</evidence>
<dbReference type="InterPro" id="IPR036259">
    <property type="entry name" value="MFS_trans_sf"/>
</dbReference>
<feature type="transmembrane region" description="Helical" evidence="7">
    <location>
        <begin position="196"/>
        <end position="219"/>
    </location>
</feature>
<feature type="transmembrane region" description="Helical" evidence="7">
    <location>
        <begin position="239"/>
        <end position="257"/>
    </location>
</feature>
<dbReference type="PANTHER" id="PTHR23504">
    <property type="entry name" value="MAJOR FACILITATOR SUPERFAMILY DOMAIN-CONTAINING PROTEIN 10"/>
    <property type="match status" value="1"/>
</dbReference>